<evidence type="ECO:0000259" key="2">
    <source>
        <dbReference type="Pfam" id="PF13360"/>
    </source>
</evidence>
<dbReference type="OrthoDB" id="136681at2157"/>
<dbReference type="SUPFAM" id="SSF50998">
    <property type="entry name" value="Quinoprotein alcohol dehydrogenase-like"/>
    <property type="match status" value="2"/>
</dbReference>
<feature type="compositionally biased region" description="Polar residues" evidence="1">
    <location>
        <begin position="504"/>
        <end position="529"/>
    </location>
</feature>
<sequence>MSNWNRRSVLVSGISLSVGSGIASISAGSSESTVDDLPDPALEPNPERDEDWASYRGDAGHARYIANGHEFDGESLEVAWTVDPNGSVAVADGTVYTTDEDGVVALDAADGTIVWENQTVDANAPAVVGDTVYLTGSEVVALDRADGRVRWASDFDPQESISKQTVAYEMVYVVVDGTLYALDADDGSVVWENESVTDEASSEAYAFTESTAAANGVVYAVTEEIVNEVYTLALEPDTGDEVWRARGFGSGAQPIATSAAVALDNMGYYQRTIQDPQTGEEIQQAATEYTGLSLGTEIFIGGDADAIHARLLGESEDRWEKSVFYGHIGDGVISGETVYIYFRKDPSISVSGGDGTADYSQTLVALDKYDGTEKWAISIDEMPVGEIRAISGATVYVDHDGELVALRDQTADEDSDGTDDTDGDTDDTDDSDKESDNSNDSGGETDNADDESDDTDEDTEKADESGDTGNTDEESSDTGGDADDTGEDQNETDEAGSDCPDEGTGSTCGKDNTEPSTDNSESSIDSNETSADRDGGNTSNGDETDTTDNETADTDGETDDADGAPGFTTGTGLLGGALGLEWLRRRAGVDDPDE</sequence>
<feature type="domain" description="Pyrrolo-quinoline quinone repeat" evidence="2">
    <location>
        <begin position="125"/>
        <end position="245"/>
    </location>
</feature>
<feature type="compositionally biased region" description="Acidic residues" evidence="1">
    <location>
        <begin position="542"/>
        <end position="562"/>
    </location>
</feature>
<dbReference type="InterPro" id="IPR002372">
    <property type="entry name" value="PQQ_rpt_dom"/>
</dbReference>
<dbReference type="AlphaFoldDB" id="A0A1I6QE17"/>
<name>A0A1I6QE17_9EURY</name>
<dbReference type="RefSeq" id="WP_092902621.1">
    <property type="nucleotide sequence ID" value="NZ_FOZS01000001.1"/>
</dbReference>
<reference evidence="4" key="1">
    <citation type="submission" date="2016-10" db="EMBL/GenBank/DDBJ databases">
        <authorList>
            <person name="Varghese N."/>
            <person name="Submissions S."/>
        </authorList>
    </citation>
    <scope>NUCLEOTIDE SEQUENCE [LARGE SCALE GENOMIC DNA]</scope>
    <source>
        <strain evidence="4">DSM 22427</strain>
    </source>
</reference>
<feature type="compositionally biased region" description="Acidic residues" evidence="1">
    <location>
        <begin position="470"/>
        <end position="501"/>
    </location>
</feature>
<dbReference type="Pfam" id="PF13360">
    <property type="entry name" value="PQQ_2"/>
    <property type="match status" value="1"/>
</dbReference>
<evidence type="ECO:0000313" key="3">
    <source>
        <dbReference type="EMBL" id="SFS50520.1"/>
    </source>
</evidence>
<protein>
    <submittedName>
        <fullName evidence="3">PQQ-like domain-containing protein</fullName>
    </submittedName>
</protein>
<accession>A0A1I6QE17</accession>
<feature type="region of interest" description="Disordered" evidence="1">
    <location>
        <begin position="408"/>
        <end position="576"/>
    </location>
</feature>
<dbReference type="EMBL" id="FOZS01000001">
    <property type="protein sequence ID" value="SFS50520.1"/>
    <property type="molecule type" value="Genomic_DNA"/>
</dbReference>
<feature type="region of interest" description="Disordered" evidence="1">
    <location>
        <begin position="26"/>
        <end position="51"/>
    </location>
</feature>
<evidence type="ECO:0000313" key="4">
    <source>
        <dbReference type="Proteomes" id="UP000199199"/>
    </source>
</evidence>
<dbReference type="PANTHER" id="PTHR34512:SF30">
    <property type="entry name" value="OUTER MEMBRANE PROTEIN ASSEMBLY FACTOR BAMB"/>
    <property type="match status" value="1"/>
</dbReference>
<dbReference type="PANTHER" id="PTHR34512">
    <property type="entry name" value="CELL SURFACE PROTEIN"/>
    <property type="match status" value="1"/>
</dbReference>
<organism evidence="3 4">
    <name type="scientific">Halostagnicola kamekurae</name>
    <dbReference type="NCBI Taxonomy" id="619731"/>
    <lineage>
        <taxon>Archaea</taxon>
        <taxon>Methanobacteriati</taxon>
        <taxon>Methanobacteriota</taxon>
        <taxon>Stenosarchaea group</taxon>
        <taxon>Halobacteria</taxon>
        <taxon>Halobacteriales</taxon>
        <taxon>Natrialbaceae</taxon>
        <taxon>Halostagnicola</taxon>
    </lineage>
</organism>
<proteinExistence type="predicted"/>
<keyword evidence="4" id="KW-1185">Reference proteome</keyword>
<dbReference type="InterPro" id="IPR011047">
    <property type="entry name" value="Quinoprotein_ADH-like_sf"/>
</dbReference>
<dbReference type="InterPro" id="IPR018391">
    <property type="entry name" value="PQQ_b-propeller_rpt"/>
</dbReference>
<evidence type="ECO:0000256" key="1">
    <source>
        <dbReference type="SAM" id="MobiDB-lite"/>
    </source>
</evidence>
<dbReference type="SMART" id="SM00564">
    <property type="entry name" value="PQQ"/>
    <property type="match status" value="5"/>
</dbReference>
<dbReference type="Gene3D" id="2.140.10.10">
    <property type="entry name" value="Quinoprotein alcohol dehydrogenase-like superfamily"/>
    <property type="match status" value="1"/>
</dbReference>
<feature type="compositionally biased region" description="Acidic residues" evidence="1">
    <location>
        <begin position="411"/>
        <end position="433"/>
    </location>
</feature>
<gene>
    <name evidence="3" type="ORF">SAMN04488556_1200</name>
</gene>
<dbReference type="Gene3D" id="2.130.10.10">
    <property type="entry name" value="YVTN repeat-like/Quinoprotein amine dehydrogenase"/>
    <property type="match status" value="1"/>
</dbReference>
<feature type="compositionally biased region" description="Acidic residues" evidence="1">
    <location>
        <begin position="446"/>
        <end position="461"/>
    </location>
</feature>
<dbReference type="Proteomes" id="UP000199199">
    <property type="component" value="Unassembled WGS sequence"/>
</dbReference>
<dbReference type="InterPro" id="IPR015943">
    <property type="entry name" value="WD40/YVTN_repeat-like_dom_sf"/>
</dbReference>